<feature type="transmembrane region" description="Helical" evidence="1">
    <location>
        <begin position="115"/>
        <end position="133"/>
    </location>
</feature>
<dbReference type="InterPro" id="IPR009936">
    <property type="entry name" value="DUF1468"/>
</dbReference>
<protein>
    <submittedName>
        <fullName evidence="3">TTT family transport system small permease component</fullName>
    </submittedName>
    <submittedName>
        <fullName evidence="4">Tripartite tricarboxylate transporter TctB family protein</fullName>
    </submittedName>
</protein>
<feature type="domain" description="DUF1468" evidence="2">
    <location>
        <begin position="11"/>
        <end position="142"/>
    </location>
</feature>
<comment type="caution">
    <text evidence="3">The sequence shown here is derived from an EMBL/GenBank/DDBJ whole genome shotgun (WGS) entry which is preliminary data.</text>
</comment>
<evidence type="ECO:0000313" key="3">
    <source>
        <dbReference type="EMBL" id="KPQ10126.1"/>
    </source>
</evidence>
<evidence type="ECO:0000313" key="4">
    <source>
        <dbReference type="EMBL" id="SCC79155.1"/>
    </source>
</evidence>
<feature type="transmembrane region" description="Helical" evidence="1">
    <location>
        <begin position="44"/>
        <end position="64"/>
    </location>
</feature>
<dbReference type="Proteomes" id="UP000182800">
    <property type="component" value="Unassembled WGS sequence"/>
</dbReference>
<keyword evidence="1" id="KW-0812">Transmembrane</keyword>
<reference evidence="4 6" key="2">
    <citation type="submission" date="2016-08" db="EMBL/GenBank/DDBJ databases">
        <authorList>
            <person name="Varghese N."/>
            <person name="Submissions Spin"/>
        </authorList>
    </citation>
    <scope>NUCLEOTIDE SEQUENCE [LARGE SCALE GENOMIC DNA]</scope>
    <source>
        <strain evidence="4 6">HL-109</strain>
    </source>
</reference>
<feature type="transmembrane region" description="Helical" evidence="1">
    <location>
        <begin position="76"/>
        <end position="109"/>
    </location>
</feature>
<proteinExistence type="predicted"/>
<keyword evidence="6" id="KW-1185">Reference proteome</keyword>
<dbReference type="Pfam" id="PF07331">
    <property type="entry name" value="TctB"/>
    <property type="match status" value="1"/>
</dbReference>
<reference evidence="3 5" key="1">
    <citation type="submission" date="2015-09" db="EMBL/GenBank/DDBJ databases">
        <title>Identification and resolution of microdiversity through metagenomic sequencing of parallel consortia.</title>
        <authorList>
            <person name="Nelson W.C."/>
            <person name="Romine M.F."/>
            <person name="Lindemann S.R."/>
        </authorList>
    </citation>
    <scope>NUCLEOTIDE SEQUENCE [LARGE SCALE GENOMIC DNA]</scope>
    <source>
        <strain evidence="3">HL-109</strain>
    </source>
</reference>
<accession>A0A0P7XR86</accession>
<dbReference type="RefSeq" id="WP_074443629.1">
    <property type="nucleotide sequence ID" value="NZ_FMBM01000001.1"/>
</dbReference>
<evidence type="ECO:0000256" key="1">
    <source>
        <dbReference type="SAM" id="Phobius"/>
    </source>
</evidence>
<evidence type="ECO:0000313" key="6">
    <source>
        <dbReference type="Proteomes" id="UP000182800"/>
    </source>
</evidence>
<keyword evidence="1" id="KW-1133">Transmembrane helix</keyword>
<keyword evidence="1" id="KW-0472">Membrane</keyword>
<gene>
    <name evidence="4" type="ORF">GA0071312_0712</name>
    <name evidence="3" type="ORF">HLUCCO17_11835</name>
</gene>
<name>A0A0P7XR86_9HYPH</name>
<evidence type="ECO:0000259" key="2">
    <source>
        <dbReference type="Pfam" id="PF07331"/>
    </source>
</evidence>
<evidence type="ECO:0000313" key="5">
    <source>
        <dbReference type="Proteomes" id="UP000050497"/>
    </source>
</evidence>
<dbReference type="Proteomes" id="UP000050497">
    <property type="component" value="Unassembled WGS sequence"/>
</dbReference>
<dbReference type="STRING" id="1653334.GA0071312_0712"/>
<dbReference type="EMBL" id="LJSX01000018">
    <property type="protein sequence ID" value="KPQ10126.1"/>
    <property type="molecule type" value="Genomic_DNA"/>
</dbReference>
<dbReference type="EMBL" id="FMBM01000001">
    <property type="protein sequence ID" value="SCC79155.1"/>
    <property type="molecule type" value="Genomic_DNA"/>
</dbReference>
<dbReference type="OrthoDB" id="7869580at2"/>
<organism evidence="3 5">
    <name type="scientific">Saliniramus fredricksonii</name>
    <dbReference type="NCBI Taxonomy" id="1653334"/>
    <lineage>
        <taxon>Bacteria</taxon>
        <taxon>Pseudomonadati</taxon>
        <taxon>Pseudomonadota</taxon>
        <taxon>Alphaproteobacteria</taxon>
        <taxon>Hyphomicrobiales</taxon>
        <taxon>Salinarimonadaceae</taxon>
        <taxon>Saliniramus</taxon>
    </lineage>
</organism>
<dbReference type="AlphaFoldDB" id="A0A0P7XR86"/>
<sequence length="150" mass="16214">MLALMNERALVAIALFLTGAALLATTFGSSPDLPPAFDPTFFPRIILILWVGLAFMEIAAAIRHGTPAQEPAAWRIGALIVAVVLYAVFFTRLGFFITSVAFCTVSLLALGQRHVATIAAFAIGAPAVLLILFNRILKMPLPASPFFWWL</sequence>